<organism evidence="7 8">
    <name type="scientific">Trichloromonas acetexigens</name>
    <dbReference type="NCBI Taxonomy" id="38815"/>
    <lineage>
        <taxon>Bacteria</taxon>
        <taxon>Pseudomonadati</taxon>
        <taxon>Thermodesulfobacteriota</taxon>
        <taxon>Desulfuromonadia</taxon>
        <taxon>Desulfuromonadales</taxon>
        <taxon>Trichloromonadaceae</taxon>
        <taxon>Trichloromonas</taxon>
    </lineage>
</organism>
<feature type="transmembrane region" description="Helical" evidence="6">
    <location>
        <begin position="227"/>
        <end position="249"/>
    </location>
</feature>
<dbReference type="GO" id="GO:0035435">
    <property type="term" value="P:phosphate ion transmembrane transport"/>
    <property type="evidence" value="ECO:0007669"/>
    <property type="project" value="InterPro"/>
</dbReference>
<dbReference type="GO" id="GO:0005315">
    <property type="term" value="F:phosphate transmembrane transporter activity"/>
    <property type="evidence" value="ECO:0007669"/>
    <property type="project" value="InterPro"/>
</dbReference>
<evidence type="ECO:0000256" key="6">
    <source>
        <dbReference type="SAM" id="Phobius"/>
    </source>
</evidence>
<evidence type="ECO:0000256" key="1">
    <source>
        <dbReference type="ARBA" id="ARBA00004141"/>
    </source>
</evidence>
<dbReference type="InterPro" id="IPR009887">
    <property type="entry name" value="ANKH"/>
</dbReference>
<dbReference type="OrthoDB" id="5401216at2"/>
<dbReference type="PANTHER" id="PTHR28384">
    <property type="entry name" value="PROGRESSIVE ANKYLOSIS PROTEIN HOMOLOG"/>
    <property type="match status" value="1"/>
</dbReference>
<evidence type="ECO:0000256" key="4">
    <source>
        <dbReference type="ARBA" id="ARBA00022989"/>
    </source>
</evidence>
<comment type="subcellular location">
    <subcellularLocation>
        <location evidence="1">Membrane</location>
        <topology evidence="1">Multi-pass membrane protein</topology>
    </subcellularLocation>
</comment>
<proteinExistence type="predicted"/>
<evidence type="ECO:0000313" key="8">
    <source>
        <dbReference type="Proteomes" id="UP000317155"/>
    </source>
</evidence>
<dbReference type="Pfam" id="PF07260">
    <property type="entry name" value="ANKH"/>
    <property type="match status" value="1"/>
</dbReference>
<feature type="transmembrane region" description="Helical" evidence="6">
    <location>
        <begin position="187"/>
        <end position="206"/>
    </location>
</feature>
<evidence type="ECO:0000256" key="5">
    <source>
        <dbReference type="ARBA" id="ARBA00023136"/>
    </source>
</evidence>
<gene>
    <name evidence="7" type="ORF">FL622_07835</name>
</gene>
<dbReference type="GO" id="GO:0005886">
    <property type="term" value="C:plasma membrane"/>
    <property type="evidence" value="ECO:0007669"/>
    <property type="project" value="TreeGrafter"/>
</dbReference>
<dbReference type="RefSeq" id="WP_140396655.1">
    <property type="nucleotide sequence ID" value="NZ_FOJJ01000034.1"/>
</dbReference>
<feature type="transmembrane region" description="Helical" evidence="6">
    <location>
        <begin position="157"/>
        <end position="175"/>
    </location>
</feature>
<name>A0A550JH10_9BACT</name>
<keyword evidence="2" id="KW-0813">Transport</keyword>
<feature type="transmembrane region" description="Helical" evidence="6">
    <location>
        <begin position="373"/>
        <end position="391"/>
    </location>
</feature>
<keyword evidence="8" id="KW-1185">Reference proteome</keyword>
<evidence type="ECO:0008006" key="9">
    <source>
        <dbReference type="Google" id="ProtNLM"/>
    </source>
</evidence>
<evidence type="ECO:0000256" key="3">
    <source>
        <dbReference type="ARBA" id="ARBA00022692"/>
    </source>
</evidence>
<accession>A0A550JH10</accession>
<feature type="transmembrane region" description="Helical" evidence="6">
    <location>
        <begin position="295"/>
        <end position="316"/>
    </location>
</feature>
<evidence type="ECO:0000256" key="2">
    <source>
        <dbReference type="ARBA" id="ARBA00022448"/>
    </source>
</evidence>
<keyword evidence="5 6" id="KW-0472">Membrane</keyword>
<keyword evidence="4 6" id="KW-1133">Transmembrane helix</keyword>
<feature type="transmembrane region" description="Helical" evidence="6">
    <location>
        <begin position="336"/>
        <end position="361"/>
    </location>
</feature>
<dbReference type="PANTHER" id="PTHR28384:SF1">
    <property type="entry name" value="PROGRESSIVE ANKYLOSIS PROTEIN HOMOLOG"/>
    <property type="match status" value="1"/>
</dbReference>
<protein>
    <recommendedName>
        <fullName evidence="9">MATE family efflux transporter</fullName>
    </recommendedName>
</protein>
<feature type="transmembrane region" description="Helical" evidence="6">
    <location>
        <begin position="397"/>
        <end position="416"/>
    </location>
</feature>
<dbReference type="Proteomes" id="UP000317155">
    <property type="component" value="Unassembled WGS sequence"/>
</dbReference>
<sequence>MTAKPLTLREISLFFFPLLLNVQMMSVSHSIINAGLARDTDFVTALAAFAVAMALHGLLASASYQNHTITIAMVRGRRSLRGTVIFVILVASLVSLLLATVAFTPVGDFVLGRLLGVSGDIAYHAKAVLGILVFLPFLTGFRGFFQGLVMQARQTALVSLATIVRVIALLGFLILGRRWFSGAELGAFALLACIVIETALMGAFAWRCRIHHEGGADERGALEVLRFAFPLAYASCLQQSVPLLINAIISRLPDGALALASFGVIRGFIFLLAGPMRNLLQAYQTMVKNDADYRVLVRFFRWVGSALAIVTILIAFPLSGPVLGALMGLDAATRAYIALPLAACALYCYLYGAVSLLRGWFTNEDRTTELGRSVIYKVLFLGLCWGAFLLLPIPVPGVAVAVFLLMAAEVCEAWYLHHRRRRLRRAARAVLPAPLPETRLRRTMD</sequence>
<comment type="caution">
    <text evidence="7">The sequence shown here is derived from an EMBL/GenBank/DDBJ whole genome shotgun (WGS) entry which is preliminary data.</text>
</comment>
<feature type="transmembrane region" description="Helical" evidence="6">
    <location>
        <begin position="255"/>
        <end position="274"/>
    </location>
</feature>
<feature type="transmembrane region" description="Helical" evidence="6">
    <location>
        <begin position="83"/>
        <end position="103"/>
    </location>
</feature>
<feature type="transmembrane region" description="Helical" evidence="6">
    <location>
        <begin position="123"/>
        <end position="145"/>
    </location>
</feature>
<dbReference type="EMBL" id="VJVV01000004">
    <property type="protein sequence ID" value="TRO82478.1"/>
    <property type="molecule type" value="Genomic_DNA"/>
</dbReference>
<keyword evidence="3 6" id="KW-0812">Transmembrane</keyword>
<feature type="transmembrane region" description="Helical" evidence="6">
    <location>
        <begin position="12"/>
        <end position="36"/>
    </location>
</feature>
<dbReference type="GO" id="GO:0030504">
    <property type="term" value="F:inorganic diphosphate transmembrane transporter activity"/>
    <property type="evidence" value="ECO:0007669"/>
    <property type="project" value="TreeGrafter"/>
</dbReference>
<evidence type="ECO:0000313" key="7">
    <source>
        <dbReference type="EMBL" id="TRO82478.1"/>
    </source>
</evidence>
<dbReference type="AlphaFoldDB" id="A0A550JH10"/>
<feature type="transmembrane region" description="Helical" evidence="6">
    <location>
        <begin position="42"/>
        <end position="62"/>
    </location>
</feature>
<reference evidence="7 8" key="1">
    <citation type="submission" date="2019-07" db="EMBL/GenBank/DDBJ databases">
        <title>Insights of Desulfuromonas acetexigens electromicrobiology.</title>
        <authorList>
            <person name="Katuri K."/>
            <person name="Sapireddy V."/>
            <person name="Shaw D.R."/>
            <person name="Saikaly P."/>
        </authorList>
    </citation>
    <scope>NUCLEOTIDE SEQUENCE [LARGE SCALE GENOMIC DNA]</scope>
    <source>
        <strain evidence="7 8">2873</strain>
    </source>
</reference>